<sequence length="304" mass="33887">MDHADNDNNPSPIDQGIKLLREETEVLFGATGVDDNWEPPLMLLFQKVSEATEEKAIQELSRIYKNSSGKLSRPPVVYFVSSSGEDEEYEEEVANVAAGYFRMVGEIMAHAIIHRRVWITGSAKSVKEFLSTGCAELASQLACLEDVPDVNVRGVLQHMATSNEEDITSTFRGYVDKTGIDADVLLKRGSIHSTTTPSTINNTTCMFLLDYLGKVCKRTEPHGHNVPNVLEYKGKGMEDPNHYCIGLQIRAVKEGWSYYLIQGTSGQLHVVDLLLVMEATLVMLLLTRLDVQSNYYHLQATIDD</sequence>
<dbReference type="EMBL" id="LSMT01000317">
    <property type="protein sequence ID" value="PFX20441.1"/>
    <property type="molecule type" value="Genomic_DNA"/>
</dbReference>
<dbReference type="Proteomes" id="UP000225706">
    <property type="component" value="Unassembled WGS sequence"/>
</dbReference>
<dbReference type="AlphaFoldDB" id="A0A2B4RS72"/>
<accession>A0A2B4RS72</accession>
<evidence type="ECO:0000313" key="2">
    <source>
        <dbReference type="Proteomes" id="UP000225706"/>
    </source>
</evidence>
<gene>
    <name evidence="1" type="ORF">AWC38_SpisGene15120</name>
</gene>
<keyword evidence="2" id="KW-1185">Reference proteome</keyword>
<evidence type="ECO:0000313" key="1">
    <source>
        <dbReference type="EMBL" id="PFX20441.1"/>
    </source>
</evidence>
<reference evidence="2" key="1">
    <citation type="journal article" date="2017" name="bioRxiv">
        <title>Comparative analysis of the genomes of Stylophora pistillata and Acropora digitifera provides evidence for extensive differences between species of corals.</title>
        <authorList>
            <person name="Voolstra C.R."/>
            <person name="Li Y."/>
            <person name="Liew Y.J."/>
            <person name="Baumgarten S."/>
            <person name="Zoccola D."/>
            <person name="Flot J.-F."/>
            <person name="Tambutte S."/>
            <person name="Allemand D."/>
            <person name="Aranda M."/>
        </authorList>
    </citation>
    <scope>NUCLEOTIDE SEQUENCE [LARGE SCALE GENOMIC DNA]</scope>
</reference>
<comment type="caution">
    <text evidence="1">The sequence shown here is derived from an EMBL/GenBank/DDBJ whole genome shotgun (WGS) entry which is preliminary data.</text>
</comment>
<proteinExistence type="predicted"/>
<protein>
    <submittedName>
        <fullName evidence="1">Uncharacterized protein</fullName>
    </submittedName>
</protein>
<organism evidence="1 2">
    <name type="scientific">Stylophora pistillata</name>
    <name type="common">Smooth cauliflower coral</name>
    <dbReference type="NCBI Taxonomy" id="50429"/>
    <lineage>
        <taxon>Eukaryota</taxon>
        <taxon>Metazoa</taxon>
        <taxon>Cnidaria</taxon>
        <taxon>Anthozoa</taxon>
        <taxon>Hexacorallia</taxon>
        <taxon>Scleractinia</taxon>
        <taxon>Astrocoeniina</taxon>
        <taxon>Pocilloporidae</taxon>
        <taxon>Stylophora</taxon>
    </lineage>
</organism>
<name>A0A2B4RS72_STYPI</name>